<feature type="domain" description="Antitoxin VbhA" evidence="1">
    <location>
        <begin position="9"/>
        <end position="52"/>
    </location>
</feature>
<dbReference type="Gene3D" id="1.10.8.1050">
    <property type="entry name" value="Antitoxin VbhA-like"/>
    <property type="match status" value="1"/>
</dbReference>
<evidence type="ECO:0000313" key="2">
    <source>
        <dbReference type="EMBL" id="STO07429.1"/>
    </source>
</evidence>
<dbReference type="InterPro" id="IPR043038">
    <property type="entry name" value="VbhA_sf"/>
</dbReference>
<reference evidence="2 3" key="1">
    <citation type="submission" date="2018-06" db="EMBL/GenBank/DDBJ databases">
        <authorList>
            <consortium name="Pathogen Informatics"/>
            <person name="Doyle S."/>
        </authorList>
    </citation>
    <scope>NUCLEOTIDE SEQUENCE [LARGE SCALE GENOMIC DNA]</scope>
    <source>
        <strain evidence="2 3">NCTC13163</strain>
    </source>
</reference>
<name>A0A377FRI3_9BACL</name>
<dbReference type="InterPro" id="IPR041535">
    <property type="entry name" value="VbhA"/>
</dbReference>
<sequence>MDQNSYIERQKQVKFAVGMAAIDGGKPSPFTQKLLERYEDGEITSAQFKQAIMEKYTKARQS</sequence>
<dbReference type="Proteomes" id="UP000254060">
    <property type="component" value="Unassembled WGS sequence"/>
</dbReference>
<proteinExistence type="predicted"/>
<dbReference type="RefSeq" id="WP_024370554.1">
    <property type="nucleotide sequence ID" value="NZ_UGGP01000001.1"/>
</dbReference>
<gene>
    <name evidence="2" type="ORF">NCTC13163_00776</name>
</gene>
<dbReference type="InterPro" id="IPR033788">
    <property type="entry name" value="VbhA-like"/>
</dbReference>
<evidence type="ECO:0000259" key="1">
    <source>
        <dbReference type="Pfam" id="PF18495"/>
    </source>
</evidence>
<dbReference type="CDD" id="cd11586">
    <property type="entry name" value="VbhA_like"/>
    <property type="match status" value="1"/>
</dbReference>
<organism evidence="2 3">
    <name type="scientific">Exiguobacterium aurantiacum</name>
    <dbReference type="NCBI Taxonomy" id="33987"/>
    <lineage>
        <taxon>Bacteria</taxon>
        <taxon>Bacillati</taxon>
        <taxon>Bacillota</taxon>
        <taxon>Bacilli</taxon>
        <taxon>Bacillales</taxon>
        <taxon>Bacillales Family XII. Incertae Sedis</taxon>
        <taxon>Exiguobacterium</taxon>
    </lineage>
</organism>
<accession>A0A377FRI3</accession>
<dbReference type="STRING" id="1397694.GCA_000702585_01290"/>
<protein>
    <recommendedName>
        <fullName evidence="1">Antitoxin VbhA domain-containing protein</fullName>
    </recommendedName>
</protein>
<dbReference type="Pfam" id="PF18495">
    <property type="entry name" value="VbhA"/>
    <property type="match status" value="1"/>
</dbReference>
<dbReference type="EMBL" id="UGGP01000001">
    <property type="protein sequence ID" value="STO07429.1"/>
    <property type="molecule type" value="Genomic_DNA"/>
</dbReference>
<dbReference type="AlphaFoldDB" id="A0A377FRI3"/>
<evidence type="ECO:0000313" key="3">
    <source>
        <dbReference type="Proteomes" id="UP000254060"/>
    </source>
</evidence>